<sequence>MIQLTGFNRKKDGQLRNQIQSAEIRMNSSDCLQCFLDFGCERVIKSMINELNFVGSQIDGIANGGGALEEDNDVIQRFDK</sequence>
<organism evidence="1 2">
    <name type="scientific">Streblomastix strix</name>
    <dbReference type="NCBI Taxonomy" id="222440"/>
    <lineage>
        <taxon>Eukaryota</taxon>
        <taxon>Metamonada</taxon>
        <taxon>Preaxostyla</taxon>
        <taxon>Oxymonadida</taxon>
        <taxon>Streblomastigidae</taxon>
        <taxon>Streblomastix</taxon>
    </lineage>
</organism>
<dbReference type="Proteomes" id="UP000324800">
    <property type="component" value="Unassembled WGS sequence"/>
</dbReference>
<gene>
    <name evidence="1" type="ORF">EZS28_007215</name>
</gene>
<protein>
    <submittedName>
        <fullName evidence="1">Uncharacterized protein</fullName>
    </submittedName>
</protein>
<dbReference type="EMBL" id="SNRW01001221">
    <property type="protein sequence ID" value="KAA6397261.1"/>
    <property type="molecule type" value="Genomic_DNA"/>
</dbReference>
<proteinExistence type="predicted"/>
<dbReference type="AlphaFoldDB" id="A0A5J4WQQ9"/>
<comment type="caution">
    <text evidence="1">The sequence shown here is derived from an EMBL/GenBank/DDBJ whole genome shotgun (WGS) entry which is preliminary data.</text>
</comment>
<accession>A0A5J4WQQ9</accession>
<evidence type="ECO:0000313" key="2">
    <source>
        <dbReference type="Proteomes" id="UP000324800"/>
    </source>
</evidence>
<name>A0A5J4WQQ9_9EUKA</name>
<reference evidence="1 2" key="1">
    <citation type="submission" date="2019-03" db="EMBL/GenBank/DDBJ databases">
        <title>Single cell metagenomics reveals metabolic interactions within the superorganism composed of flagellate Streblomastix strix and complex community of Bacteroidetes bacteria on its surface.</title>
        <authorList>
            <person name="Treitli S.C."/>
            <person name="Kolisko M."/>
            <person name="Husnik F."/>
            <person name="Keeling P."/>
            <person name="Hampl V."/>
        </authorList>
    </citation>
    <scope>NUCLEOTIDE SEQUENCE [LARGE SCALE GENOMIC DNA]</scope>
    <source>
        <strain evidence="1">ST1C</strain>
    </source>
</reference>
<evidence type="ECO:0000313" key="1">
    <source>
        <dbReference type="EMBL" id="KAA6397261.1"/>
    </source>
</evidence>